<organism evidence="1 2">
    <name type="scientific">Populus trichocarpa</name>
    <name type="common">Western balsam poplar</name>
    <name type="synonym">Populus balsamifera subsp. trichocarpa</name>
    <dbReference type="NCBI Taxonomy" id="3694"/>
    <lineage>
        <taxon>Eukaryota</taxon>
        <taxon>Viridiplantae</taxon>
        <taxon>Streptophyta</taxon>
        <taxon>Embryophyta</taxon>
        <taxon>Tracheophyta</taxon>
        <taxon>Spermatophyta</taxon>
        <taxon>Magnoliopsida</taxon>
        <taxon>eudicotyledons</taxon>
        <taxon>Gunneridae</taxon>
        <taxon>Pentapetalae</taxon>
        <taxon>rosids</taxon>
        <taxon>fabids</taxon>
        <taxon>Malpighiales</taxon>
        <taxon>Salicaceae</taxon>
        <taxon>Saliceae</taxon>
        <taxon>Populus</taxon>
    </lineage>
</organism>
<evidence type="ECO:0000313" key="2">
    <source>
        <dbReference type="Proteomes" id="UP000006729"/>
    </source>
</evidence>
<reference evidence="1 2" key="1">
    <citation type="journal article" date="2006" name="Science">
        <title>The genome of black cottonwood, Populus trichocarpa (Torr. &amp; Gray).</title>
        <authorList>
            <person name="Tuskan G.A."/>
            <person name="Difazio S."/>
            <person name="Jansson S."/>
            <person name="Bohlmann J."/>
            <person name="Grigoriev I."/>
            <person name="Hellsten U."/>
            <person name="Putnam N."/>
            <person name="Ralph S."/>
            <person name="Rombauts S."/>
            <person name="Salamov A."/>
            <person name="Schein J."/>
            <person name="Sterck L."/>
            <person name="Aerts A."/>
            <person name="Bhalerao R.R."/>
            <person name="Bhalerao R.P."/>
            <person name="Blaudez D."/>
            <person name="Boerjan W."/>
            <person name="Brun A."/>
            <person name="Brunner A."/>
            <person name="Busov V."/>
            <person name="Campbell M."/>
            <person name="Carlson J."/>
            <person name="Chalot M."/>
            <person name="Chapman J."/>
            <person name="Chen G.L."/>
            <person name="Cooper D."/>
            <person name="Coutinho P.M."/>
            <person name="Couturier J."/>
            <person name="Covert S."/>
            <person name="Cronk Q."/>
            <person name="Cunningham R."/>
            <person name="Davis J."/>
            <person name="Degroeve S."/>
            <person name="Dejardin A."/>
            <person name="Depamphilis C."/>
            <person name="Detter J."/>
            <person name="Dirks B."/>
            <person name="Dubchak I."/>
            <person name="Duplessis S."/>
            <person name="Ehlting J."/>
            <person name="Ellis B."/>
            <person name="Gendler K."/>
            <person name="Goodstein D."/>
            <person name="Gribskov M."/>
            <person name="Grimwood J."/>
            <person name="Groover A."/>
            <person name="Gunter L."/>
            <person name="Hamberger B."/>
            <person name="Heinze B."/>
            <person name="Helariutta Y."/>
            <person name="Henrissat B."/>
            <person name="Holligan D."/>
            <person name="Holt R."/>
            <person name="Huang W."/>
            <person name="Islam-Faridi N."/>
            <person name="Jones S."/>
            <person name="Jones-Rhoades M."/>
            <person name="Jorgensen R."/>
            <person name="Joshi C."/>
            <person name="Kangasjarvi J."/>
            <person name="Karlsson J."/>
            <person name="Kelleher C."/>
            <person name="Kirkpatrick R."/>
            <person name="Kirst M."/>
            <person name="Kohler A."/>
            <person name="Kalluri U."/>
            <person name="Larimer F."/>
            <person name="Leebens-Mack J."/>
            <person name="Leple J.C."/>
            <person name="Locascio P."/>
            <person name="Lou Y."/>
            <person name="Lucas S."/>
            <person name="Martin F."/>
            <person name="Montanini B."/>
            <person name="Napoli C."/>
            <person name="Nelson D.R."/>
            <person name="Nelson C."/>
            <person name="Nieminen K."/>
            <person name="Nilsson O."/>
            <person name="Pereda V."/>
            <person name="Peter G."/>
            <person name="Philippe R."/>
            <person name="Pilate G."/>
            <person name="Poliakov A."/>
            <person name="Razumovskaya J."/>
            <person name="Richardson P."/>
            <person name="Rinaldi C."/>
            <person name="Ritland K."/>
            <person name="Rouze P."/>
            <person name="Ryaboy D."/>
            <person name="Schmutz J."/>
            <person name="Schrader J."/>
            <person name="Segerman B."/>
            <person name="Shin H."/>
            <person name="Siddiqui A."/>
            <person name="Sterky F."/>
            <person name="Terry A."/>
            <person name="Tsai C.J."/>
            <person name="Uberbacher E."/>
            <person name="Unneberg P."/>
            <person name="Vahala J."/>
            <person name="Wall K."/>
            <person name="Wessler S."/>
            <person name="Yang G."/>
            <person name="Yin T."/>
            <person name="Douglas C."/>
            <person name="Marra M."/>
            <person name="Sandberg G."/>
            <person name="Van de Peer Y."/>
            <person name="Rokhsar D."/>
        </authorList>
    </citation>
    <scope>NUCLEOTIDE SEQUENCE [LARGE SCALE GENOMIC DNA]</scope>
    <source>
        <strain evidence="2">cv. Nisqually</strain>
    </source>
</reference>
<protein>
    <submittedName>
        <fullName evidence="1">Uncharacterized protein</fullName>
    </submittedName>
</protein>
<dbReference type="AlphaFoldDB" id="A0A3N7FF75"/>
<dbReference type="EMBL" id="CM009297">
    <property type="protein sequence ID" value="RQO94857.1"/>
    <property type="molecule type" value="Genomic_DNA"/>
</dbReference>
<name>A0A3N7FF75_POPTR</name>
<gene>
    <name evidence="1" type="ORF">POPTR_008G178901</name>
</gene>
<dbReference type="InParanoid" id="A0A3N7FF75"/>
<dbReference type="Proteomes" id="UP000006729">
    <property type="component" value="Chromosome 8"/>
</dbReference>
<evidence type="ECO:0000313" key="1">
    <source>
        <dbReference type="EMBL" id="RQO94857.1"/>
    </source>
</evidence>
<keyword evidence="2" id="KW-1185">Reference proteome</keyword>
<sequence length="55" mass="6453">MTKISKNTSSVRSFDYKSRDWKTWSCFILDTTPSGTNLARQGLWRGQYSYVYHIA</sequence>
<proteinExistence type="predicted"/>
<accession>A0A3N7FF75</accession>